<feature type="compositionally biased region" description="Low complexity" evidence="1">
    <location>
        <begin position="45"/>
        <end position="62"/>
    </location>
</feature>
<dbReference type="SMART" id="SM00894">
    <property type="entry name" value="Excalibur"/>
    <property type="match status" value="1"/>
</dbReference>
<reference evidence="3 4" key="1">
    <citation type="submission" date="2023-06" db="EMBL/GenBank/DDBJ databases">
        <authorList>
            <person name="Oyuntsetseg B."/>
            <person name="Kim S.B."/>
        </authorList>
    </citation>
    <scope>NUCLEOTIDE SEQUENCE [LARGE SCALE GENOMIC DNA]</scope>
    <source>
        <strain evidence="3 4">4-36</strain>
    </source>
</reference>
<dbReference type="InterPro" id="IPR035437">
    <property type="entry name" value="SNase_OB-fold_sf"/>
</dbReference>
<dbReference type="Pfam" id="PF05901">
    <property type="entry name" value="Excalibur"/>
    <property type="match status" value="1"/>
</dbReference>
<accession>A0A9Y2NJQ9</accession>
<dbReference type="AlphaFoldDB" id="A0A9Y2NJQ9"/>
<dbReference type="SUPFAM" id="SSF50199">
    <property type="entry name" value="Staphylococcal nuclease"/>
    <property type="match status" value="1"/>
</dbReference>
<keyword evidence="4" id="KW-1185">Reference proteome</keyword>
<dbReference type="KEGG" id="amog:QRX60_10580"/>
<feature type="compositionally biased region" description="Pro residues" evidence="1">
    <location>
        <begin position="188"/>
        <end position="202"/>
    </location>
</feature>
<feature type="region of interest" description="Disordered" evidence="1">
    <location>
        <begin position="181"/>
        <end position="266"/>
    </location>
</feature>
<dbReference type="Proteomes" id="UP001239397">
    <property type="component" value="Chromosome"/>
</dbReference>
<gene>
    <name evidence="3" type="ORF">QRX60_10580</name>
</gene>
<feature type="domain" description="Excalibur calcium-binding" evidence="2">
    <location>
        <begin position="228"/>
        <end position="264"/>
    </location>
</feature>
<protein>
    <submittedName>
        <fullName evidence="3">Excalibur calcium-binding domain-containing protein</fullName>
    </submittedName>
</protein>
<dbReference type="Gene3D" id="2.40.50.90">
    <property type="match status" value="1"/>
</dbReference>
<evidence type="ECO:0000313" key="3">
    <source>
        <dbReference type="EMBL" id="WIY04259.1"/>
    </source>
</evidence>
<dbReference type="RefSeq" id="WP_286000591.1">
    <property type="nucleotide sequence ID" value="NZ_CP127295.1"/>
</dbReference>
<name>A0A9Y2NJQ9_9PSEU</name>
<evidence type="ECO:0000313" key="4">
    <source>
        <dbReference type="Proteomes" id="UP001239397"/>
    </source>
</evidence>
<organism evidence="3 4">
    <name type="scientific">Amycolatopsis mongoliensis</name>
    <dbReference type="NCBI Taxonomy" id="715475"/>
    <lineage>
        <taxon>Bacteria</taxon>
        <taxon>Bacillati</taxon>
        <taxon>Actinomycetota</taxon>
        <taxon>Actinomycetes</taxon>
        <taxon>Pseudonocardiales</taxon>
        <taxon>Pseudonocardiaceae</taxon>
        <taxon>Amycolatopsis</taxon>
    </lineage>
</organism>
<evidence type="ECO:0000259" key="2">
    <source>
        <dbReference type="SMART" id="SM00894"/>
    </source>
</evidence>
<feature type="region of interest" description="Disordered" evidence="1">
    <location>
        <begin position="43"/>
        <end position="62"/>
    </location>
</feature>
<sequence>MHPSDQGQSRAKRRFPNWLKIILAVFAVLFLLGAIFGKAPEEHPTAAPAAPTSDSTTTTTTPAPVTYTVASVTDAANFDVVANDGKRRTVHVQDVTTTGAAGDCFGAETVAWAGTKLIGTVVRLGADSASGVTVALADGQDYATLAVSNGYLKATGSALAAAETAARQAVKGFWGPPCNGSITLAEPAPQPDPQPTSAPPAPATKAAPKPPRTTVADPPAPKPDKSVYYKNCAEAKAAGVTPIHRGQPGYRSGLDRDGDGTACDKE</sequence>
<proteinExistence type="predicted"/>
<dbReference type="InterPro" id="IPR008613">
    <property type="entry name" value="Excalibur_Ca-bd_domain"/>
</dbReference>
<evidence type="ECO:0000256" key="1">
    <source>
        <dbReference type="SAM" id="MobiDB-lite"/>
    </source>
</evidence>
<dbReference type="EMBL" id="CP127295">
    <property type="protein sequence ID" value="WIY04259.1"/>
    <property type="molecule type" value="Genomic_DNA"/>
</dbReference>
<feature type="compositionally biased region" description="Basic and acidic residues" evidence="1">
    <location>
        <begin position="253"/>
        <end position="266"/>
    </location>
</feature>